<dbReference type="OrthoDB" id="5291101at2"/>
<evidence type="ECO:0000313" key="8">
    <source>
        <dbReference type="Proteomes" id="UP000698242"/>
    </source>
</evidence>
<sequence>MSAPITVVIPTRDAEDALPAAATALLPAVIGGIVGRLIVSDAGSRDGTLRIARALGAEIVTGPAGRGAQIARGVAAAGEGWVLILHADTILEGDWMAAVAAHVRGAGPGGEDRAGWFALRFRAEGAAPRIVAGWANLRARWAGLPYGDQGLLVHSSLLARAGGVPQLPLMEDVALARALRGRLVRLRGTASTDARRYVEGGWTRRGARNLWTLTRYLAGADPARLAKRYERR</sequence>
<evidence type="ECO:0000256" key="2">
    <source>
        <dbReference type="ARBA" id="ARBA00022475"/>
    </source>
</evidence>
<keyword evidence="3 7" id="KW-0328">Glycosyltransferase</keyword>
<dbReference type="GO" id="GO:0018392">
    <property type="term" value="F:glycoprotein 3-alpha-L-fucosyltransferase activity"/>
    <property type="evidence" value="ECO:0007669"/>
    <property type="project" value="UniProtKB-EC"/>
</dbReference>
<organism evidence="7 8">
    <name type="scientific">Profundibacterium mesophilum KAUST100406-0324</name>
    <dbReference type="NCBI Taxonomy" id="1037889"/>
    <lineage>
        <taxon>Bacteria</taxon>
        <taxon>Pseudomonadati</taxon>
        <taxon>Pseudomonadota</taxon>
        <taxon>Alphaproteobacteria</taxon>
        <taxon>Rhodobacterales</taxon>
        <taxon>Roseobacteraceae</taxon>
        <taxon>Profundibacterium</taxon>
    </lineage>
</organism>
<dbReference type="EMBL" id="APKE01000011">
    <property type="protein sequence ID" value="KAF0676770.1"/>
    <property type="molecule type" value="Genomic_DNA"/>
</dbReference>
<dbReference type="InterPro" id="IPR001173">
    <property type="entry name" value="Glyco_trans_2-like"/>
</dbReference>
<protein>
    <submittedName>
        <fullName evidence="7">Glycoprotein 3-alpha-L-fucosyltransferase</fullName>
        <ecNumber evidence="7">2.4.1.214</ecNumber>
    </submittedName>
</protein>
<gene>
    <name evidence="7" type="ORF">PMES_00856</name>
</gene>
<evidence type="ECO:0000256" key="4">
    <source>
        <dbReference type="ARBA" id="ARBA00022679"/>
    </source>
</evidence>
<evidence type="ECO:0000256" key="3">
    <source>
        <dbReference type="ARBA" id="ARBA00022676"/>
    </source>
</evidence>
<keyword evidence="5" id="KW-0472">Membrane</keyword>
<dbReference type="Pfam" id="PF00535">
    <property type="entry name" value="Glycos_transf_2"/>
    <property type="match status" value="1"/>
</dbReference>
<dbReference type="Proteomes" id="UP000698242">
    <property type="component" value="Unassembled WGS sequence"/>
</dbReference>
<keyword evidence="2" id="KW-1003">Cell membrane</keyword>
<dbReference type="AlphaFoldDB" id="A0A921TC80"/>
<keyword evidence="4 7" id="KW-0808">Transferase</keyword>
<feature type="domain" description="Glycosyltransferase 2-like" evidence="6">
    <location>
        <begin position="6"/>
        <end position="103"/>
    </location>
</feature>
<evidence type="ECO:0000256" key="1">
    <source>
        <dbReference type="ARBA" id="ARBA00004236"/>
    </source>
</evidence>
<evidence type="ECO:0000313" key="7">
    <source>
        <dbReference type="EMBL" id="KAF0676770.1"/>
    </source>
</evidence>
<dbReference type="SUPFAM" id="SSF53448">
    <property type="entry name" value="Nucleotide-diphospho-sugar transferases"/>
    <property type="match status" value="1"/>
</dbReference>
<accession>A0A921TC80</accession>
<evidence type="ECO:0000256" key="5">
    <source>
        <dbReference type="ARBA" id="ARBA00023136"/>
    </source>
</evidence>
<reference evidence="7" key="1">
    <citation type="submission" date="2013-03" db="EMBL/GenBank/DDBJ databases">
        <title>Genome Sequence of the Profundibacterium mesophilum strain KAUST100406-0324T from Red Sea, a novel genus in the family Rhodobacteraceae.</title>
        <authorList>
            <person name="Essack M."/>
            <person name="Alam I."/>
            <person name="Lafi F."/>
            <person name="Alawi W."/>
            <person name="Kamanu F."/>
            <person name="Al-Suwailem A."/>
            <person name="Lee O.O."/>
            <person name="Xu Y."/>
            <person name="Bajic V."/>
            <person name="Qian P.-Y."/>
            <person name="Archer J."/>
        </authorList>
    </citation>
    <scope>NUCLEOTIDE SEQUENCE</scope>
    <source>
        <strain evidence="7">KAUST100406-0324</strain>
    </source>
</reference>
<dbReference type="PANTHER" id="PTHR43646">
    <property type="entry name" value="GLYCOSYLTRANSFERASE"/>
    <property type="match status" value="1"/>
</dbReference>
<proteinExistence type="predicted"/>
<dbReference type="EC" id="2.4.1.214" evidence="7"/>
<dbReference type="InterPro" id="IPR029044">
    <property type="entry name" value="Nucleotide-diphossugar_trans"/>
</dbReference>
<evidence type="ECO:0000259" key="6">
    <source>
        <dbReference type="Pfam" id="PF00535"/>
    </source>
</evidence>
<comment type="subcellular location">
    <subcellularLocation>
        <location evidence="1">Cell membrane</location>
    </subcellularLocation>
</comment>
<keyword evidence="8" id="KW-1185">Reference proteome</keyword>
<comment type="caution">
    <text evidence="7">The sequence shown here is derived from an EMBL/GenBank/DDBJ whole genome shotgun (WGS) entry which is preliminary data.</text>
</comment>
<name>A0A921TC80_9RHOB</name>
<dbReference type="PANTHER" id="PTHR43646:SF2">
    <property type="entry name" value="GLYCOSYLTRANSFERASE 2-LIKE DOMAIN-CONTAINING PROTEIN"/>
    <property type="match status" value="1"/>
</dbReference>
<dbReference type="Gene3D" id="3.90.550.10">
    <property type="entry name" value="Spore Coat Polysaccharide Biosynthesis Protein SpsA, Chain A"/>
    <property type="match status" value="1"/>
</dbReference>
<dbReference type="GO" id="GO:0005886">
    <property type="term" value="C:plasma membrane"/>
    <property type="evidence" value="ECO:0007669"/>
    <property type="project" value="UniProtKB-SubCell"/>
</dbReference>